<feature type="transmembrane region" description="Helical" evidence="1">
    <location>
        <begin position="268"/>
        <end position="290"/>
    </location>
</feature>
<keyword evidence="5" id="KW-1185">Reference proteome</keyword>
<dbReference type="Proteomes" id="UP000052268">
    <property type="component" value="Unassembled WGS sequence"/>
</dbReference>
<protein>
    <recommendedName>
        <fullName evidence="2">Acyltransferase 3 domain-containing protein</fullName>
    </recommendedName>
</protein>
<dbReference type="EMBL" id="JACU01000006">
    <property type="protein sequence ID" value="KMS54422.1"/>
    <property type="molecule type" value="Genomic_DNA"/>
</dbReference>
<evidence type="ECO:0000313" key="5">
    <source>
        <dbReference type="Proteomes" id="UP000052268"/>
    </source>
</evidence>
<feature type="transmembrane region" description="Helical" evidence="1">
    <location>
        <begin position="86"/>
        <end position="105"/>
    </location>
</feature>
<dbReference type="PANTHER" id="PTHR23028">
    <property type="entry name" value="ACETYLTRANSFERASE"/>
    <property type="match status" value="1"/>
</dbReference>
<evidence type="ECO:0000259" key="2">
    <source>
        <dbReference type="Pfam" id="PF01757"/>
    </source>
</evidence>
<keyword evidence="1" id="KW-1133">Transmembrane helix</keyword>
<evidence type="ECO:0000256" key="1">
    <source>
        <dbReference type="SAM" id="Phobius"/>
    </source>
</evidence>
<accession>A0A0J7XF64</accession>
<proteinExistence type="predicted"/>
<dbReference type="InterPro" id="IPR050879">
    <property type="entry name" value="Acyltransferase_3"/>
</dbReference>
<sequence>MRGIAAVCVVVFHVAAINSTFQPFGGGYLAVDFFFLLSGYVMARSYEGGEICKPSFLLKRVARLWPTMAIGVLLGVAAHWEEPRLLWFVVAGMFLMPLFLTDQAFPINNASWSIFFELLANAAHSLILSKLNSRALSMLIFMLLLGAVGIVYVFGGLKPGPYTQAFWLGLPRTMLSYSIGIFLFRKWRDAPPVSIPFVATIALLPVMLTKPFAASLAGGWFDIAFVILICPTLIAGGLRHTTSWGTWLGAISFPLYATHYPILTLAHLAGASPLVGFAATIVVAAMIQWWRPMLGYFKRTAYRRESPC</sequence>
<gene>
    <name evidence="3" type="ORF">V474_12655</name>
    <name evidence="4" type="ORF">V474_20820</name>
</gene>
<keyword evidence="1" id="KW-0812">Transmembrane</keyword>
<reference evidence="3" key="1">
    <citation type="submission" date="2014-01" db="EMBL/GenBank/DDBJ databases">
        <authorList>
            <person name="Pearce S."/>
            <person name="Pandey G."/>
            <person name="Oakeshott J."/>
        </authorList>
    </citation>
    <scope>NUCLEOTIDE SEQUENCE</scope>
    <source>
        <strain evidence="3">LL02</strain>
    </source>
</reference>
<dbReference type="PATRIC" id="fig|1114963.3.peg.2999"/>
<dbReference type="InterPro" id="IPR002656">
    <property type="entry name" value="Acyl_transf_3_dom"/>
</dbReference>
<feature type="transmembrane region" description="Helical" evidence="1">
    <location>
        <begin position="219"/>
        <end position="238"/>
    </location>
</feature>
<feature type="transmembrane region" description="Helical" evidence="1">
    <location>
        <begin position="166"/>
        <end position="184"/>
    </location>
</feature>
<organism evidence="3 5">
    <name type="scientific">Novosphingobium barchaimii LL02</name>
    <dbReference type="NCBI Taxonomy" id="1114963"/>
    <lineage>
        <taxon>Bacteria</taxon>
        <taxon>Pseudomonadati</taxon>
        <taxon>Pseudomonadota</taxon>
        <taxon>Alphaproteobacteria</taxon>
        <taxon>Sphingomonadales</taxon>
        <taxon>Sphingomonadaceae</taxon>
        <taxon>Novosphingobium</taxon>
    </lineage>
</organism>
<reference evidence="3 5" key="2">
    <citation type="journal article" date="2015" name="G3 (Bethesda)">
        <title>Insights into Ongoing Evolution of the Hexachlorocyclohexane Catabolic Pathway from Comparative Genomics of Ten Sphingomonadaceae Strains.</title>
        <authorList>
            <person name="Pearce S.L."/>
            <person name="Oakeshott J.G."/>
            <person name="Pandey G."/>
        </authorList>
    </citation>
    <scope>NUCLEOTIDE SEQUENCE [LARGE SCALE GENOMIC DNA]</scope>
    <source>
        <strain evidence="3 5">LL02</strain>
    </source>
</reference>
<dbReference type="EMBL" id="JACU01000022">
    <property type="protein sequence ID" value="KMS50359.1"/>
    <property type="molecule type" value="Genomic_DNA"/>
</dbReference>
<name>A0A0J7XF64_9SPHN</name>
<dbReference type="GO" id="GO:0016747">
    <property type="term" value="F:acyltransferase activity, transferring groups other than amino-acyl groups"/>
    <property type="evidence" value="ECO:0007669"/>
    <property type="project" value="InterPro"/>
</dbReference>
<keyword evidence="1" id="KW-0472">Membrane</keyword>
<comment type="caution">
    <text evidence="3">The sequence shown here is derived from an EMBL/GenBank/DDBJ whole genome shotgun (WGS) entry which is preliminary data.</text>
</comment>
<feature type="transmembrane region" description="Helical" evidence="1">
    <location>
        <begin position="64"/>
        <end position="80"/>
    </location>
</feature>
<evidence type="ECO:0000313" key="3">
    <source>
        <dbReference type="EMBL" id="KMS50359.1"/>
    </source>
</evidence>
<feature type="transmembrane region" description="Helical" evidence="1">
    <location>
        <begin position="245"/>
        <end position="262"/>
    </location>
</feature>
<dbReference type="Pfam" id="PF01757">
    <property type="entry name" value="Acyl_transf_3"/>
    <property type="match status" value="1"/>
</dbReference>
<evidence type="ECO:0000313" key="4">
    <source>
        <dbReference type="EMBL" id="KMS54422.1"/>
    </source>
</evidence>
<dbReference type="AlphaFoldDB" id="A0A0J7XF64"/>
<feature type="transmembrane region" description="Helical" evidence="1">
    <location>
        <begin position="193"/>
        <end position="213"/>
    </location>
</feature>
<feature type="domain" description="Acyltransferase 3" evidence="2">
    <location>
        <begin position="1"/>
        <end position="283"/>
    </location>
</feature>
<dbReference type="PANTHER" id="PTHR23028:SF134">
    <property type="entry name" value="PUTATIVE (AFU_ORTHOLOGUE AFUA_4G08520)-RELATED"/>
    <property type="match status" value="1"/>
</dbReference>
<feature type="transmembrane region" description="Helical" evidence="1">
    <location>
        <begin position="135"/>
        <end position="154"/>
    </location>
</feature>